<comment type="function">
    <text evidence="12">Essential component of the TIM23 complex, a complex that mediates the translocation of transit peptide-containing proteins across the mitochondrial inner membrane.</text>
</comment>
<keyword evidence="8 12" id="KW-1133">Transmembrane helix</keyword>
<evidence type="ECO:0000256" key="8">
    <source>
        <dbReference type="ARBA" id="ARBA00022989"/>
    </source>
</evidence>
<dbReference type="AlphaFoldDB" id="A0AAW1S2M5"/>
<dbReference type="EMBL" id="JALJOU010000015">
    <property type="protein sequence ID" value="KAK9839681.1"/>
    <property type="molecule type" value="Genomic_DNA"/>
</dbReference>
<sequence length="363" mass="40002">MRHSFQRSLSDAAGVGPSSTAANVARIGGAASVNAGQSAAAARLFEKVQVPPEAEEAAAAAAAAAAASSSGAGERSRLGSALGALGNALFFGSLGAGAFFGYYTLRYTSDQVQTMVEQTEAPENSFPGSQVWRAVMGWYVEQRKHIEHEVRKYSDPPSDRLLPDNPPHMRHVRTLVLDLDDTLVHSDWTRGRGWRTFKRPGADDFIRQLAQYYELVVFTSQLPTYADPILDRLDPNRYIAYRLYRDSTQYVGGRHCRDLTKLNRDPARVLLVSADPDAFHLQPENAIKLKKWKLEADDTTLLDLLPFLEAVVRTNVPDVRKVVASYEGEEDVTAAFRTRMQQLQAQQAAQKKQRRGLLGGLGG</sequence>
<dbReference type="InterPro" id="IPR023214">
    <property type="entry name" value="HAD_sf"/>
</dbReference>
<evidence type="ECO:0000256" key="11">
    <source>
        <dbReference type="ARBA" id="ARBA00023136"/>
    </source>
</evidence>
<keyword evidence="15" id="KW-1185">Reference proteome</keyword>
<keyword evidence="3 12" id="KW-0813">Transport</keyword>
<comment type="subcellular location">
    <subcellularLocation>
        <location evidence="1 12">Mitochondrion inner membrane</location>
        <topology evidence="1 12">Single-pass membrane protein</topology>
    </subcellularLocation>
</comment>
<evidence type="ECO:0000256" key="9">
    <source>
        <dbReference type="ARBA" id="ARBA00023010"/>
    </source>
</evidence>
<evidence type="ECO:0000256" key="5">
    <source>
        <dbReference type="ARBA" id="ARBA00022792"/>
    </source>
</evidence>
<keyword evidence="11 12" id="KW-0472">Membrane</keyword>
<evidence type="ECO:0000313" key="14">
    <source>
        <dbReference type="EMBL" id="KAK9839681.1"/>
    </source>
</evidence>
<proteinExistence type="inferred from homology"/>
<comment type="subunit">
    <text evidence="12">Component of the TIM23 complex.</text>
</comment>
<keyword evidence="5" id="KW-0999">Mitochondrion inner membrane</keyword>
<evidence type="ECO:0000256" key="4">
    <source>
        <dbReference type="ARBA" id="ARBA00022692"/>
    </source>
</evidence>
<feature type="transmembrane region" description="Helical" evidence="12">
    <location>
        <begin position="84"/>
        <end position="105"/>
    </location>
</feature>
<evidence type="ECO:0000256" key="7">
    <source>
        <dbReference type="ARBA" id="ARBA00022946"/>
    </source>
</evidence>
<evidence type="ECO:0000313" key="15">
    <source>
        <dbReference type="Proteomes" id="UP001445335"/>
    </source>
</evidence>
<keyword evidence="9 12" id="KW-0811">Translocation</keyword>
<keyword evidence="10 12" id="KW-0496">Mitochondrion</keyword>
<protein>
    <recommendedName>
        <fullName evidence="12">Mitochondrial import inner membrane translocase subunit TIM50</fullName>
    </recommendedName>
</protein>
<dbReference type="FunFam" id="3.40.50.1000:FF:000019">
    <property type="entry name" value="Mitochondrial import inner membrane translocase subunit TIM50"/>
    <property type="match status" value="1"/>
</dbReference>
<dbReference type="InterPro" id="IPR050365">
    <property type="entry name" value="TIM50"/>
</dbReference>
<evidence type="ECO:0000259" key="13">
    <source>
        <dbReference type="PROSITE" id="PS50969"/>
    </source>
</evidence>
<evidence type="ECO:0000256" key="3">
    <source>
        <dbReference type="ARBA" id="ARBA00022448"/>
    </source>
</evidence>
<dbReference type="PANTHER" id="PTHR12210">
    <property type="entry name" value="DULLARD PROTEIN PHOSPHATASE"/>
    <property type="match status" value="1"/>
</dbReference>
<dbReference type="Gene3D" id="3.40.50.1000">
    <property type="entry name" value="HAD superfamily/HAD-like"/>
    <property type="match status" value="1"/>
</dbReference>
<accession>A0AAW1S2M5</accession>
<dbReference type="GO" id="GO:0005744">
    <property type="term" value="C:TIM23 mitochondrial import inner membrane translocase complex"/>
    <property type="evidence" value="ECO:0007669"/>
    <property type="project" value="UniProtKB-UniRule"/>
</dbReference>
<feature type="domain" description="FCP1 homology" evidence="13">
    <location>
        <begin position="168"/>
        <end position="311"/>
    </location>
</feature>
<keyword evidence="4 12" id="KW-0812">Transmembrane</keyword>
<dbReference type="PROSITE" id="PS50969">
    <property type="entry name" value="FCP1"/>
    <property type="match status" value="1"/>
</dbReference>
<dbReference type="SUPFAM" id="SSF56784">
    <property type="entry name" value="HAD-like"/>
    <property type="match status" value="1"/>
</dbReference>
<dbReference type="InterPro" id="IPR004274">
    <property type="entry name" value="FCP1_dom"/>
</dbReference>
<dbReference type="InterPro" id="IPR036412">
    <property type="entry name" value="HAD-like_sf"/>
</dbReference>
<evidence type="ECO:0000256" key="10">
    <source>
        <dbReference type="ARBA" id="ARBA00023128"/>
    </source>
</evidence>
<evidence type="ECO:0000256" key="12">
    <source>
        <dbReference type="RuleBase" id="RU365079"/>
    </source>
</evidence>
<gene>
    <name evidence="14" type="ORF">WJX81_005792</name>
</gene>
<keyword evidence="6 12" id="KW-0653">Protein transport</keyword>
<organism evidence="14 15">
    <name type="scientific">Elliptochloris bilobata</name>
    <dbReference type="NCBI Taxonomy" id="381761"/>
    <lineage>
        <taxon>Eukaryota</taxon>
        <taxon>Viridiplantae</taxon>
        <taxon>Chlorophyta</taxon>
        <taxon>core chlorophytes</taxon>
        <taxon>Trebouxiophyceae</taxon>
        <taxon>Trebouxiophyceae incertae sedis</taxon>
        <taxon>Elliptochloris clade</taxon>
        <taxon>Elliptochloris</taxon>
    </lineage>
</organism>
<comment type="caution">
    <text evidence="14">The sequence shown here is derived from an EMBL/GenBank/DDBJ whole genome shotgun (WGS) entry which is preliminary data.</text>
</comment>
<dbReference type="GO" id="GO:0015031">
    <property type="term" value="P:protein transport"/>
    <property type="evidence" value="ECO:0007669"/>
    <property type="project" value="UniProtKB-KW"/>
</dbReference>
<keyword evidence="7 12" id="KW-0809">Transit peptide</keyword>
<reference evidence="14 15" key="1">
    <citation type="journal article" date="2024" name="Nat. Commun.">
        <title>Phylogenomics reveals the evolutionary origins of lichenization in chlorophyte algae.</title>
        <authorList>
            <person name="Puginier C."/>
            <person name="Libourel C."/>
            <person name="Otte J."/>
            <person name="Skaloud P."/>
            <person name="Haon M."/>
            <person name="Grisel S."/>
            <person name="Petersen M."/>
            <person name="Berrin J.G."/>
            <person name="Delaux P.M."/>
            <person name="Dal Grande F."/>
            <person name="Keller J."/>
        </authorList>
    </citation>
    <scope>NUCLEOTIDE SEQUENCE [LARGE SCALE GENOMIC DNA]</scope>
    <source>
        <strain evidence="14 15">SAG 245.80</strain>
    </source>
</reference>
<evidence type="ECO:0000256" key="1">
    <source>
        <dbReference type="ARBA" id="ARBA00004434"/>
    </source>
</evidence>
<comment type="similarity">
    <text evidence="2 12">Belongs to the TIM50 family.</text>
</comment>
<dbReference type="Pfam" id="PF03031">
    <property type="entry name" value="NIF"/>
    <property type="match status" value="1"/>
</dbReference>
<dbReference type="Proteomes" id="UP001445335">
    <property type="component" value="Unassembled WGS sequence"/>
</dbReference>
<dbReference type="SMART" id="SM00577">
    <property type="entry name" value="CPDc"/>
    <property type="match status" value="1"/>
</dbReference>
<evidence type="ECO:0000256" key="6">
    <source>
        <dbReference type="ARBA" id="ARBA00022927"/>
    </source>
</evidence>
<dbReference type="CDD" id="cd07521">
    <property type="entry name" value="HAD_FCP1-like"/>
    <property type="match status" value="1"/>
</dbReference>
<evidence type="ECO:0000256" key="2">
    <source>
        <dbReference type="ARBA" id="ARBA00006344"/>
    </source>
</evidence>
<name>A0AAW1S2M5_9CHLO</name>